<evidence type="ECO:0000313" key="3">
    <source>
        <dbReference type="Proteomes" id="UP000234505"/>
    </source>
</evidence>
<dbReference type="InterPro" id="IPR035919">
    <property type="entry name" value="EAL_sf"/>
</dbReference>
<dbReference type="GO" id="GO:0071111">
    <property type="term" value="F:cyclic-guanylate-specific phosphodiesterase activity"/>
    <property type="evidence" value="ECO:0007669"/>
    <property type="project" value="InterPro"/>
</dbReference>
<evidence type="ECO:0000313" key="2">
    <source>
        <dbReference type="EMBL" id="PLL11710.1"/>
    </source>
</evidence>
<reference evidence="2 3" key="2">
    <citation type="submission" date="2018-01" db="EMBL/GenBank/DDBJ databases">
        <title>Genomic study of Klebsiella pneumoniae.</title>
        <authorList>
            <person name="Yang Y."/>
            <person name="Bicalho R."/>
        </authorList>
    </citation>
    <scope>NUCLEOTIDE SEQUENCE [LARGE SCALE GENOMIC DNA]</scope>
    <source>
        <strain evidence="2 3">A11</strain>
    </source>
</reference>
<feature type="non-terminal residue" evidence="2">
    <location>
        <position position="1"/>
    </location>
</feature>
<dbReference type="InterPro" id="IPR001633">
    <property type="entry name" value="EAL_dom"/>
</dbReference>
<dbReference type="Gene3D" id="3.20.20.450">
    <property type="entry name" value="EAL domain"/>
    <property type="match status" value="1"/>
</dbReference>
<protein>
    <submittedName>
        <fullName evidence="2">Sensor domain-containing phosphodiesterase</fullName>
    </submittedName>
</protein>
<dbReference type="PROSITE" id="PS50883">
    <property type="entry name" value="EAL"/>
    <property type="match status" value="1"/>
</dbReference>
<dbReference type="Proteomes" id="UP000234505">
    <property type="component" value="Unassembled WGS sequence"/>
</dbReference>
<proteinExistence type="predicted"/>
<accession>A0A2J4P768</accession>
<dbReference type="InterPro" id="IPR050706">
    <property type="entry name" value="Cyclic-di-GMP_PDE-like"/>
</dbReference>
<comment type="caution">
    <text evidence="2">The sequence shown here is derived from an EMBL/GenBank/DDBJ whole genome shotgun (WGS) entry which is preliminary data.</text>
</comment>
<dbReference type="CDD" id="cd01948">
    <property type="entry name" value="EAL"/>
    <property type="match status" value="1"/>
</dbReference>
<dbReference type="PANTHER" id="PTHR33121">
    <property type="entry name" value="CYCLIC DI-GMP PHOSPHODIESTERASE PDEF"/>
    <property type="match status" value="1"/>
</dbReference>
<evidence type="ECO:0000259" key="1">
    <source>
        <dbReference type="PROSITE" id="PS50883"/>
    </source>
</evidence>
<feature type="domain" description="EAL" evidence="1">
    <location>
        <begin position="1"/>
        <end position="113"/>
    </location>
</feature>
<name>A0A2J4P768_9ENTR</name>
<sequence length="120" mass="13766">GLDMLKKRGFKISLDDFGSGYSNINYLRQIPLDIIKLDRSIVRHIVHEKASRIIVHNVIRLLKQLDYVVLAEGVEDLETVEILRSLGCDEVQGYFFARPMVSVDFAAWYRARKADLGKKS</sequence>
<dbReference type="PANTHER" id="PTHR33121:SF70">
    <property type="entry name" value="SIGNALING PROTEIN YKOW"/>
    <property type="match status" value="1"/>
</dbReference>
<organism evidence="2 3">
    <name type="scientific">Klebsiella michiganensis</name>
    <dbReference type="NCBI Taxonomy" id="1134687"/>
    <lineage>
        <taxon>Bacteria</taxon>
        <taxon>Pseudomonadati</taxon>
        <taxon>Pseudomonadota</taxon>
        <taxon>Gammaproteobacteria</taxon>
        <taxon>Enterobacterales</taxon>
        <taxon>Enterobacteriaceae</taxon>
        <taxon>Klebsiella/Raoultella group</taxon>
        <taxon>Klebsiella</taxon>
    </lineage>
</organism>
<dbReference type="AlphaFoldDB" id="A0A2J4P768"/>
<gene>
    <name evidence="2" type="ORF">CWN50_37300</name>
</gene>
<dbReference type="SUPFAM" id="SSF141868">
    <property type="entry name" value="EAL domain-like"/>
    <property type="match status" value="1"/>
</dbReference>
<reference evidence="2 3" key="1">
    <citation type="submission" date="2017-11" db="EMBL/GenBank/DDBJ databases">
        <authorList>
            <person name="Han C.G."/>
        </authorList>
    </citation>
    <scope>NUCLEOTIDE SEQUENCE [LARGE SCALE GENOMIC DNA]</scope>
    <source>
        <strain evidence="2 3">A11</strain>
    </source>
</reference>
<dbReference type="EMBL" id="PIDS01002465">
    <property type="protein sequence ID" value="PLL11710.1"/>
    <property type="molecule type" value="Genomic_DNA"/>
</dbReference>
<dbReference type="SMART" id="SM00052">
    <property type="entry name" value="EAL"/>
    <property type="match status" value="1"/>
</dbReference>
<dbReference type="Pfam" id="PF00563">
    <property type="entry name" value="EAL"/>
    <property type="match status" value="1"/>
</dbReference>